<keyword evidence="5" id="KW-0460">Magnesium</keyword>
<dbReference type="Proteomes" id="UP000628448">
    <property type="component" value="Unassembled WGS sequence"/>
</dbReference>
<evidence type="ECO:0000256" key="3">
    <source>
        <dbReference type="ARBA" id="ARBA00022840"/>
    </source>
</evidence>
<dbReference type="PIRSF" id="PIRSF006806">
    <property type="entry name" value="FTHF_cligase"/>
    <property type="match status" value="1"/>
</dbReference>
<keyword evidence="3 4" id="KW-0067">ATP-binding</keyword>
<dbReference type="NCBIfam" id="TIGR02727">
    <property type="entry name" value="MTHFS_bact"/>
    <property type="match status" value="1"/>
</dbReference>
<keyword evidence="5" id="KW-0479">Metal-binding</keyword>
<dbReference type="EMBL" id="JADWYR010000001">
    <property type="protein sequence ID" value="MBG9376482.1"/>
    <property type="molecule type" value="Genomic_DNA"/>
</dbReference>
<dbReference type="GO" id="GO:0030272">
    <property type="term" value="F:5-formyltetrahydrofolate cyclo-ligase activity"/>
    <property type="evidence" value="ECO:0007669"/>
    <property type="project" value="UniProtKB-EC"/>
</dbReference>
<dbReference type="PANTHER" id="PTHR23407">
    <property type="entry name" value="ATPASE INHIBITOR/5-FORMYLTETRAHYDROFOLATE CYCLO-LIGASE"/>
    <property type="match status" value="1"/>
</dbReference>
<dbReference type="PANTHER" id="PTHR23407:SF1">
    <property type="entry name" value="5-FORMYLTETRAHYDROFOLATE CYCLO-LIGASE"/>
    <property type="match status" value="1"/>
</dbReference>
<dbReference type="GO" id="GO:0046872">
    <property type="term" value="F:metal ion binding"/>
    <property type="evidence" value="ECO:0007669"/>
    <property type="project" value="UniProtKB-KW"/>
</dbReference>
<keyword evidence="7" id="KW-1185">Reference proteome</keyword>
<comment type="caution">
    <text evidence="6">The sequence shown here is derived from an EMBL/GenBank/DDBJ whole genome shotgun (WGS) entry which is preliminary data.</text>
</comment>
<dbReference type="GO" id="GO:0035999">
    <property type="term" value="P:tetrahydrofolate interconversion"/>
    <property type="evidence" value="ECO:0007669"/>
    <property type="project" value="TreeGrafter"/>
</dbReference>
<organism evidence="6 7">
    <name type="scientific">Panacibacter microcysteis</name>
    <dbReference type="NCBI Taxonomy" id="2793269"/>
    <lineage>
        <taxon>Bacteria</taxon>
        <taxon>Pseudomonadati</taxon>
        <taxon>Bacteroidota</taxon>
        <taxon>Chitinophagia</taxon>
        <taxon>Chitinophagales</taxon>
        <taxon>Chitinophagaceae</taxon>
        <taxon>Panacibacter</taxon>
    </lineage>
</organism>
<comment type="catalytic activity">
    <reaction evidence="5">
        <text>(6S)-5-formyl-5,6,7,8-tetrahydrofolate + ATP = (6R)-5,10-methenyltetrahydrofolate + ADP + phosphate</text>
        <dbReference type="Rhea" id="RHEA:10488"/>
        <dbReference type="ChEBI" id="CHEBI:30616"/>
        <dbReference type="ChEBI" id="CHEBI:43474"/>
        <dbReference type="ChEBI" id="CHEBI:57455"/>
        <dbReference type="ChEBI" id="CHEBI:57457"/>
        <dbReference type="ChEBI" id="CHEBI:456216"/>
        <dbReference type="EC" id="6.3.3.2"/>
    </reaction>
</comment>
<keyword evidence="6" id="KW-0436">Ligase</keyword>
<evidence type="ECO:0000256" key="2">
    <source>
        <dbReference type="ARBA" id="ARBA00022741"/>
    </source>
</evidence>
<evidence type="ECO:0000313" key="6">
    <source>
        <dbReference type="EMBL" id="MBG9376482.1"/>
    </source>
</evidence>
<dbReference type="InterPro" id="IPR024185">
    <property type="entry name" value="FTHF_cligase-like_sf"/>
</dbReference>
<dbReference type="SUPFAM" id="SSF100950">
    <property type="entry name" value="NagB/RpiA/CoA transferase-like"/>
    <property type="match status" value="1"/>
</dbReference>
<proteinExistence type="inferred from homology"/>
<protein>
    <recommendedName>
        <fullName evidence="5">5-formyltetrahydrofolate cyclo-ligase</fullName>
        <ecNumber evidence="5">6.3.3.2</ecNumber>
    </recommendedName>
</protein>
<evidence type="ECO:0000256" key="1">
    <source>
        <dbReference type="ARBA" id="ARBA00010638"/>
    </source>
</evidence>
<dbReference type="EC" id="6.3.3.2" evidence="5"/>
<sequence>MTKNELRKIYREKRAAIPSKEKLKLDDLLLINFQQLYFEDVQVLLTYWPKADTQEPNTHLFSGYLRHMLPDLQIAYPKADFTGNTMTALLVNEDTVYYTNQYGITEPKEGIIVDAAAIDLVLVPFLVCDKDGYRVGYGKGFYDRYLSACRQDVIKAGISYFEPVEQIDDRNNFDIPLDYCITPESIYEF</sequence>
<dbReference type="Pfam" id="PF01812">
    <property type="entry name" value="5-FTHF_cyc-lig"/>
    <property type="match status" value="1"/>
</dbReference>
<dbReference type="InterPro" id="IPR037171">
    <property type="entry name" value="NagB/RpiA_transferase-like"/>
</dbReference>
<comment type="similarity">
    <text evidence="1 5">Belongs to the 5-formyltetrahydrofolate cyclo-ligase family.</text>
</comment>
<keyword evidence="2 4" id="KW-0547">Nucleotide-binding</keyword>
<gene>
    <name evidence="6" type="ORF">I5907_09575</name>
</gene>
<evidence type="ECO:0000256" key="4">
    <source>
        <dbReference type="PIRSR" id="PIRSR006806-1"/>
    </source>
</evidence>
<dbReference type="RefSeq" id="WP_196990491.1">
    <property type="nucleotide sequence ID" value="NZ_JADWYR010000001.1"/>
</dbReference>
<dbReference type="AlphaFoldDB" id="A0A931GYK5"/>
<comment type="cofactor">
    <cofactor evidence="5">
        <name>Mg(2+)</name>
        <dbReference type="ChEBI" id="CHEBI:18420"/>
    </cofactor>
</comment>
<name>A0A931GYK5_9BACT</name>
<dbReference type="GO" id="GO:0005524">
    <property type="term" value="F:ATP binding"/>
    <property type="evidence" value="ECO:0007669"/>
    <property type="project" value="UniProtKB-KW"/>
</dbReference>
<feature type="binding site" evidence="4">
    <location>
        <begin position="134"/>
        <end position="142"/>
    </location>
    <ligand>
        <name>ATP</name>
        <dbReference type="ChEBI" id="CHEBI:30616"/>
    </ligand>
</feature>
<evidence type="ECO:0000313" key="7">
    <source>
        <dbReference type="Proteomes" id="UP000628448"/>
    </source>
</evidence>
<dbReference type="InterPro" id="IPR002698">
    <property type="entry name" value="FTHF_cligase"/>
</dbReference>
<reference evidence="6" key="1">
    <citation type="submission" date="2020-11" db="EMBL/GenBank/DDBJ databases">
        <title>Bacterial whole genome sequence for Panacibacter sp. DH6.</title>
        <authorList>
            <person name="Le V."/>
            <person name="Ko S."/>
            <person name="Ahn C.-Y."/>
            <person name="Oh H.-M."/>
        </authorList>
    </citation>
    <scope>NUCLEOTIDE SEQUENCE</scope>
    <source>
        <strain evidence="6">DH6</strain>
    </source>
</reference>
<dbReference type="Gene3D" id="3.40.50.10420">
    <property type="entry name" value="NagB/RpiA/CoA transferase-like"/>
    <property type="match status" value="1"/>
</dbReference>
<dbReference type="GO" id="GO:0009396">
    <property type="term" value="P:folic acid-containing compound biosynthetic process"/>
    <property type="evidence" value="ECO:0007669"/>
    <property type="project" value="TreeGrafter"/>
</dbReference>
<evidence type="ECO:0000256" key="5">
    <source>
        <dbReference type="RuleBase" id="RU361279"/>
    </source>
</evidence>
<feature type="binding site" evidence="4">
    <location>
        <begin position="3"/>
        <end position="7"/>
    </location>
    <ligand>
        <name>ATP</name>
        <dbReference type="ChEBI" id="CHEBI:30616"/>
    </ligand>
</feature>
<accession>A0A931GYK5</accession>
<feature type="binding site" evidence="4">
    <location>
        <position position="55"/>
    </location>
    <ligand>
        <name>substrate</name>
    </ligand>
</feature>